<dbReference type="AlphaFoldDB" id="A0A8S3W865"/>
<evidence type="ECO:0000313" key="2">
    <source>
        <dbReference type="EMBL" id="CAG4946573.1"/>
    </source>
</evidence>
<dbReference type="InterPro" id="IPR006578">
    <property type="entry name" value="MADF-dom"/>
</dbReference>
<accession>A0A8S3W865</accession>
<gene>
    <name evidence="2" type="ORF">PAPOLLO_LOCUS3357</name>
</gene>
<dbReference type="PROSITE" id="PS51029">
    <property type="entry name" value="MADF"/>
    <property type="match status" value="1"/>
</dbReference>
<dbReference type="EMBL" id="CAJQZP010000212">
    <property type="protein sequence ID" value="CAG4946573.1"/>
    <property type="molecule type" value="Genomic_DNA"/>
</dbReference>
<dbReference type="Proteomes" id="UP000691718">
    <property type="component" value="Unassembled WGS sequence"/>
</dbReference>
<dbReference type="Pfam" id="PF10545">
    <property type="entry name" value="MADF_DNA_bdg"/>
    <property type="match status" value="1"/>
</dbReference>
<name>A0A8S3W865_PARAO</name>
<organism evidence="2 3">
    <name type="scientific">Parnassius apollo</name>
    <name type="common">Apollo butterfly</name>
    <name type="synonym">Papilio apollo</name>
    <dbReference type="NCBI Taxonomy" id="110799"/>
    <lineage>
        <taxon>Eukaryota</taxon>
        <taxon>Metazoa</taxon>
        <taxon>Ecdysozoa</taxon>
        <taxon>Arthropoda</taxon>
        <taxon>Hexapoda</taxon>
        <taxon>Insecta</taxon>
        <taxon>Pterygota</taxon>
        <taxon>Neoptera</taxon>
        <taxon>Endopterygota</taxon>
        <taxon>Lepidoptera</taxon>
        <taxon>Glossata</taxon>
        <taxon>Ditrysia</taxon>
        <taxon>Papilionoidea</taxon>
        <taxon>Papilionidae</taxon>
        <taxon>Parnassiinae</taxon>
        <taxon>Parnassini</taxon>
        <taxon>Parnassius</taxon>
        <taxon>Parnassius</taxon>
    </lineage>
</organism>
<sequence length="81" mass="9488">MASSNTQNVIRDDDIDNDVLIEEVEKRPALYDKKLKEYSDINFKIKAWEEISRIIFSILGVTCRNKKKQKLVNLYRKGGKI</sequence>
<evidence type="ECO:0000313" key="3">
    <source>
        <dbReference type="Proteomes" id="UP000691718"/>
    </source>
</evidence>
<dbReference type="OrthoDB" id="6616165at2759"/>
<proteinExistence type="predicted"/>
<protein>
    <submittedName>
        <fullName evidence="2">(apollo) hypothetical protein</fullName>
    </submittedName>
</protein>
<reference evidence="2" key="1">
    <citation type="submission" date="2021-04" db="EMBL/GenBank/DDBJ databases">
        <authorList>
            <person name="Tunstrom K."/>
        </authorList>
    </citation>
    <scope>NUCLEOTIDE SEQUENCE</scope>
</reference>
<comment type="caution">
    <text evidence="2">The sequence shown here is derived from an EMBL/GenBank/DDBJ whole genome shotgun (WGS) entry which is preliminary data.</text>
</comment>
<keyword evidence="3" id="KW-1185">Reference proteome</keyword>
<feature type="domain" description="MADF" evidence="1">
    <location>
        <begin position="19"/>
        <end position="81"/>
    </location>
</feature>
<evidence type="ECO:0000259" key="1">
    <source>
        <dbReference type="PROSITE" id="PS51029"/>
    </source>
</evidence>